<dbReference type="AlphaFoldDB" id="A0A561V7Q4"/>
<keyword evidence="3" id="KW-1185">Reference proteome</keyword>
<gene>
    <name evidence="2" type="ORF">FHU35_11245</name>
</gene>
<dbReference type="InterPro" id="IPR032710">
    <property type="entry name" value="NTF2-like_dom_sf"/>
</dbReference>
<dbReference type="OrthoDB" id="8419963at2"/>
<evidence type="ECO:0000313" key="2">
    <source>
        <dbReference type="EMBL" id="TWG07628.1"/>
    </source>
</evidence>
<reference evidence="2 3" key="1">
    <citation type="submission" date="2019-06" db="EMBL/GenBank/DDBJ databases">
        <title>Sequencing the genomes of 1000 actinobacteria strains.</title>
        <authorList>
            <person name="Klenk H.-P."/>
        </authorList>
    </citation>
    <scope>NUCLEOTIDE SEQUENCE [LARGE SCALE GENOMIC DNA]</scope>
    <source>
        <strain evidence="2 3">DSM 46699</strain>
    </source>
</reference>
<evidence type="ECO:0000313" key="3">
    <source>
        <dbReference type="Proteomes" id="UP000316184"/>
    </source>
</evidence>
<dbReference type="CDD" id="cd00531">
    <property type="entry name" value="NTF2_like"/>
    <property type="match status" value="1"/>
</dbReference>
<organism evidence="2 3">
    <name type="scientific">Saccharopolyspora dendranthemae</name>
    <dbReference type="NCBI Taxonomy" id="1181886"/>
    <lineage>
        <taxon>Bacteria</taxon>
        <taxon>Bacillati</taxon>
        <taxon>Actinomycetota</taxon>
        <taxon>Actinomycetes</taxon>
        <taxon>Pseudonocardiales</taxon>
        <taxon>Pseudonocardiaceae</taxon>
        <taxon>Saccharopolyspora</taxon>
    </lineage>
</organism>
<dbReference type="Pfam" id="PF14534">
    <property type="entry name" value="DUF4440"/>
    <property type="match status" value="1"/>
</dbReference>
<dbReference type="InterPro" id="IPR027843">
    <property type="entry name" value="DUF4440"/>
</dbReference>
<accession>A0A561V7Q4</accession>
<dbReference type="Proteomes" id="UP000316184">
    <property type="component" value="Unassembled WGS sequence"/>
</dbReference>
<proteinExistence type="predicted"/>
<dbReference type="Gene3D" id="3.10.450.50">
    <property type="match status" value="1"/>
</dbReference>
<comment type="caution">
    <text evidence="2">The sequence shown here is derived from an EMBL/GenBank/DDBJ whole genome shotgun (WGS) entry which is preliminary data.</text>
</comment>
<sequence length="138" mass="15109">MSSSSSPFDTATAYGIALQARDKSSILALYTDDAEIVPDQIPSLSGRAAISQFYDDTFAAISMKVDLQIVDVVEHDGMAIVRSEQPVDVVDVAGGQVTKSYFRELFVLKNDDGSWKIFKYMFSQNLAQAPTDVPPHAR</sequence>
<name>A0A561V7Q4_9PSEU</name>
<feature type="domain" description="DUF4440" evidence="1">
    <location>
        <begin position="12"/>
        <end position="117"/>
    </location>
</feature>
<dbReference type="EMBL" id="VIWX01000001">
    <property type="protein sequence ID" value="TWG07628.1"/>
    <property type="molecule type" value="Genomic_DNA"/>
</dbReference>
<dbReference type="RefSeq" id="WP_145735809.1">
    <property type="nucleotide sequence ID" value="NZ_VIWX01000001.1"/>
</dbReference>
<dbReference type="SUPFAM" id="SSF54427">
    <property type="entry name" value="NTF2-like"/>
    <property type="match status" value="1"/>
</dbReference>
<evidence type="ECO:0000259" key="1">
    <source>
        <dbReference type="Pfam" id="PF14534"/>
    </source>
</evidence>
<protein>
    <submittedName>
        <fullName evidence="2">Uncharacterized protein (TIGR02246 family)</fullName>
    </submittedName>
</protein>